<organism evidence="1 2">
    <name type="scientific">Cephalotus follicularis</name>
    <name type="common">Albany pitcher plant</name>
    <dbReference type="NCBI Taxonomy" id="3775"/>
    <lineage>
        <taxon>Eukaryota</taxon>
        <taxon>Viridiplantae</taxon>
        <taxon>Streptophyta</taxon>
        <taxon>Embryophyta</taxon>
        <taxon>Tracheophyta</taxon>
        <taxon>Spermatophyta</taxon>
        <taxon>Magnoliopsida</taxon>
        <taxon>eudicotyledons</taxon>
        <taxon>Gunneridae</taxon>
        <taxon>Pentapetalae</taxon>
        <taxon>rosids</taxon>
        <taxon>fabids</taxon>
        <taxon>Oxalidales</taxon>
        <taxon>Cephalotaceae</taxon>
        <taxon>Cephalotus</taxon>
    </lineage>
</organism>
<reference evidence="2" key="1">
    <citation type="submission" date="2016-04" db="EMBL/GenBank/DDBJ databases">
        <title>Cephalotus genome sequencing.</title>
        <authorList>
            <person name="Fukushima K."/>
            <person name="Hasebe M."/>
            <person name="Fang X."/>
        </authorList>
    </citation>
    <scope>NUCLEOTIDE SEQUENCE [LARGE SCALE GENOMIC DNA]</scope>
    <source>
        <strain evidence="2">cv. St1</strain>
    </source>
</reference>
<evidence type="ECO:0000313" key="2">
    <source>
        <dbReference type="Proteomes" id="UP000187406"/>
    </source>
</evidence>
<dbReference type="Pfam" id="PF14223">
    <property type="entry name" value="Retrotran_gag_2"/>
    <property type="match status" value="1"/>
</dbReference>
<dbReference type="OrthoDB" id="1929566at2759"/>
<dbReference type="InParanoid" id="A0A1Q3APY4"/>
<proteinExistence type="predicted"/>
<dbReference type="Proteomes" id="UP000187406">
    <property type="component" value="Unassembled WGS sequence"/>
</dbReference>
<evidence type="ECO:0000313" key="1">
    <source>
        <dbReference type="EMBL" id="GAV57788.1"/>
    </source>
</evidence>
<feature type="non-terminal residue" evidence="1">
    <location>
        <position position="1"/>
    </location>
</feature>
<dbReference type="EMBL" id="BDDD01000042">
    <property type="protein sequence ID" value="GAV57788.1"/>
    <property type="molecule type" value="Genomic_DNA"/>
</dbReference>
<dbReference type="AlphaFoldDB" id="A0A1Q3APY4"/>
<gene>
    <name evidence="1" type="ORF">CFOL_v3_01324</name>
</gene>
<sequence length="128" mass="15082">KEKILLILEYMDIDLMLRVDKPPIPMELGMPNEKTAYERWERPNRLSLMLIKSQVNRNTRNSIPDCDKVADDMKSVEEQFVQYDKALASTLMKKLSSIRFDNSKSVREHIMEMRDIAAQLKFFEVEIS</sequence>
<accession>A0A1Q3APY4</accession>
<protein>
    <submittedName>
        <fullName evidence="1">UBN2_2 domain-containing protein</fullName>
    </submittedName>
</protein>
<keyword evidence="2" id="KW-1185">Reference proteome</keyword>
<comment type="caution">
    <text evidence="1">The sequence shown here is derived from an EMBL/GenBank/DDBJ whole genome shotgun (WGS) entry which is preliminary data.</text>
</comment>
<name>A0A1Q3APY4_CEPFO</name>